<dbReference type="SUPFAM" id="SSF55186">
    <property type="entry name" value="ThrRS/AlaRS common domain"/>
    <property type="match status" value="1"/>
</dbReference>
<dbReference type="Pfam" id="PF00485">
    <property type="entry name" value="PRK"/>
    <property type="match status" value="1"/>
</dbReference>
<evidence type="ECO:0000259" key="1">
    <source>
        <dbReference type="Pfam" id="PF00485"/>
    </source>
</evidence>
<evidence type="ECO:0000313" key="2">
    <source>
        <dbReference type="EMBL" id="SHF30378.1"/>
    </source>
</evidence>
<dbReference type="EMBL" id="FQUG01000012">
    <property type="protein sequence ID" value="SHF30378.1"/>
    <property type="molecule type" value="Genomic_DNA"/>
</dbReference>
<evidence type="ECO:0000313" key="3">
    <source>
        <dbReference type="Proteomes" id="UP000184404"/>
    </source>
</evidence>
<protein>
    <submittedName>
        <fullName evidence="2">Uridine kinase</fullName>
    </submittedName>
</protein>
<keyword evidence="2" id="KW-0808">Transferase</keyword>
<dbReference type="InterPro" id="IPR006083">
    <property type="entry name" value="PRK/URK"/>
</dbReference>
<dbReference type="PANTHER" id="PTHR10285">
    <property type="entry name" value="URIDINE KINASE"/>
    <property type="match status" value="1"/>
</dbReference>
<keyword evidence="2" id="KW-0418">Kinase</keyword>
<dbReference type="RefSeq" id="WP_234988332.1">
    <property type="nucleotide sequence ID" value="NZ_FQUG01000012.1"/>
</dbReference>
<reference evidence="2 3" key="1">
    <citation type="submission" date="2016-11" db="EMBL/GenBank/DDBJ databases">
        <authorList>
            <person name="Jaros S."/>
            <person name="Januszkiewicz K."/>
            <person name="Wedrychowicz H."/>
        </authorList>
    </citation>
    <scope>NUCLEOTIDE SEQUENCE [LARGE SCALE GENOMIC DNA]</scope>
    <source>
        <strain evidence="2 3">DSM 10502</strain>
    </source>
</reference>
<dbReference type="GO" id="GO:0016301">
    <property type="term" value="F:kinase activity"/>
    <property type="evidence" value="ECO:0007669"/>
    <property type="project" value="UniProtKB-KW"/>
</dbReference>
<organism evidence="2 3">
    <name type="scientific">Schwartzia succinivorans DSM 10502</name>
    <dbReference type="NCBI Taxonomy" id="1123243"/>
    <lineage>
        <taxon>Bacteria</taxon>
        <taxon>Bacillati</taxon>
        <taxon>Bacillota</taxon>
        <taxon>Negativicutes</taxon>
        <taxon>Selenomonadales</taxon>
        <taxon>Selenomonadaceae</taxon>
        <taxon>Schwartzia</taxon>
    </lineage>
</organism>
<dbReference type="AlphaFoldDB" id="A0A1M5AJD1"/>
<feature type="domain" description="Phosphoribulokinase/uridine kinase" evidence="1">
    <location>
        <begin position="282"/>
        <end position="481"/>
    </location>
</feature>
<name>A0A1M5AJD1_9FIRM</name>
<accession>A0A1M5AJD1</accession>
<dbReference type="STRING" id="1123243.SAMN02745190_02346"/>
<dbReference type="CDD" id="cd02028">
    <property type="entry name" value="UMPK_like"/>
    <property type="match status" value="1"/>
</dbReference>
<sequence>MLPIEKGFFVSEKQTLGEFFHNNFPNDEMNIVAGILDDKICGLQTEVFGNHVIRPVFLQSEIGQRIYRRSVVFILIIAVHKLFDNAEVVVRFTANKGLYCDVSLKDGVLSAEHITQIRNEMKKIVSENIPITKKHLEKDKAIQLFKETKQIAKVNLINSLKLDKVSIYYCGKYYDYFYGTMLDNTGRLGKFEIDFEEPGLLLRTPAGGDEPSAKIKQPKLKYILTESKKWAGILHCGYISDLNRFIKQNRITDIIRVSEALHEKWISNIADDIAENIDRARLIMIAGPSSSGKTSFTQRLKVQLRVWGLEPVSLSLDDYFLERVKSPKTADGQYDYEALEALDLELINDHLVKLLDGEPIMHPKYDFISGERELDAVGPVILPPGQPLLIEGIHGLNEKLTSAIPRNKKYKIYVSALTQLNIDQHNRIPSTDARMIRRLVRDYQFRGAGGLKTLKQWPIVRAGEERNIFPFQEDADTVFNSALLYELPVLKKYAVSILKDIPDDSEYHWIIQNILDKLSFFEAIEDEDEIPHNSILREFIGNSCFFKADGDLKE</sequence>
<proteinExistence type="predicted"/>
<dbReference type="InterPro" id="IPR027417">
    <property type="entry name" value="P-loop_NTPase"/>
</dbReference>
<dbReference type="Gene3D" id="3.40.50.300">
    <property type="entry name" value="P-loop containing nucleotide triphosphate hydrolases"/>
    <property type="match status" value="1"/>
</dbReference>
<gene>
    <name evidence="2" type="ORF">SAMN02745190_02346</name>
</gene>
<dbReference type="InterPro" id="IPR018163">
    <property type="entry name" value="Thr/Ala-tRNA-synth_IIc_edit"/>
</dbReference>
<dbReference type="SUPFAM" id="SSF52540">
    <property type="entry name" value="P-loop containing nucleoside triphosphate hydrolases"/>
    <property type="match status" value="1"/>
</dbReference>
<keyword evidence="3" id="KW-1185">Reference proteome</keyword>
<dbReference type="Gene3D" id="3.30.980.10">
    <property type="entry name" value="Threonyl-trna Synthetase, Chain A, domain 2"/>
    <property type="match status" value="1"/>
</dbReference>
<dbReference type="Proteomes" id="UP000184404">
    <property type="component" value="Unassembled WGS sequence"/>
</dbReference>
<dbReference type="GO" id="GO:0005524">
    <property type="term" value="F:ATP binding"/>
    <property type="evidence" value="ECO:0007669"/>
    <property type="project" value="InterPro"/>
</dbReference>